<gene>
    <name evidence="3" type="ORF">GO755_01960</name>
</gene>
<evidence type="ECO:0000313" key="3">
    <source>
        <dbReference type="EMBL" id="MVM28781.1"/>
    </source>
</evidence>
<reference evidence="3 4" key="1">
    <citation type="submission" date="2019-12" db="EMBL/GenBank/DDBJ databases">
        <title>Spirosoma sp. HMF4905 genome sequencing and assembly.</title>
        <authorList>
            <person name="Kang H."/>
            <person name="Cha I."/>
            <person name="Kim H."/>
            <person name="Joh K."/>
        </authorList>
    </citation>
    <scope>NUCLEOTIDE SEQUENCE [LARGE SCALE GENOMIC DNA]</scope>
    <source>
        <strain evidence="3 4">HMF4905</strain>
    </source>
</reference>
<feature type="domain" description="VIT" evidence="2">
    <location>
        <begin position="358"/>
        <end position="492"/>
    </location>
</feature>
<dbReference type="PROSITE" id="PS51468">
    <property type="entry name" value="VIT"/>
    <property type="match status" value="1"/>
</dbReference>
<feature type="transmembrane region" description="Helical" evidence="1">
    <location>
        <begin position="110"/>
        <end position="127"/>
    </location>
</feature>
<dbReference type="InterPro" id="IPR031005">
    <property type="entry name" value="Sorted_by_XrtN"/>
</dbReference>
<accession>A0A7K1S4M4</accession>
<organism evidence="3 4">
    <name type="scientific">Spirosoma arboris</name>
    <dbReference type="NCBI Taxonomy" id="2682092"/>
    <lineage>
        <taxon>Bacteria</taxon>
        <taxon>Pseudomonadati</taxon>
        <taxon>Bacteroidota</taxon>
        <taxon>Cytophagia</taxon>
        <taxon>Cytophagales</taxon>
        <taxon>Cytophagaceae</taxon>
        <taxon>Spirosoma</taxon>
    </lineage>
</organism>
<feature type="transmembrane region" description="Helical" evidence="1">
    <location>
        <begin position="77"/>
        <end position="98"/>
    </location>
</feature>
<name>A0A7K1S4M4_9BACT</name>
<dbReference type="RefSeq" id="WP_157582885.1">
    <property type="nucleotide sequence ID" value="NZ_WPIN01000001.1"/>
</dbReference>
<feature type="transmembrane region" description="Helical" evidence="1">
    <location>
        <begin position="139"/>
        <end position="156"/>
    </location>
</feature>
<keyword evidence="4" id="KW-1185">Reference proteome</keyword>
<evidence type="ECO:0000256" key="1">
    <source>
        <dbReference type="SAM" id="Phobius"/>
    </source>
</evidence>
<feature type="transmembrane region" description="Helical" evidence="1">
    <location>
        <begin position="168"/>
        <end position="191"/>
    </location>
</feature>
<keyword evidence="1" id="KW-1133">Transmembrane helix</keyword>
<sequence>MEIETKETQLQAGSERPVAQPDDIEYNLSVSPRSRFLEPFRDSTFGLGLLMLLISGGVFLVYDFFNQQKESTTNNVFFMLHYGLALSFSLALCLRGILHFHWQQYADGRPARWLGLLLWLISAYALNREISVFQQSTEWLCWALVMVSTAMALYGWKESLPIRVQQLLYIMLAFGWWLFVYMAIYVIPLYLISVPMLIGLGLSIHTFVPILFAITLGKRLWQDGKREEHLRLGIGIGLFVPLLAIGLFLSGWIRDLNHMEQTHMEATVRKTSDLPDWVLIAQQLKPDWITNRLLLSNRVYDQGQFFGGNGWGFSGLTAFDDVREHDPLVVIASQLFPADVLNSTDQLALSKILSGNRHGTEEKFWTGRHLTIQDVVSQVRIWPQFRVSYTEQTLRIRNQARNRTEEALVTFHLPPGSVVSSMSLWVNGREEPARLTTVAKADSAYRQVVNVESRGFARDPSVVYWQEGNRVTVRVFPCRAGEDRRVKLGITSPLKVIANQLAYQVPYIEGPDARSANEFIHIDFDSTPTSLKTPWLLEELNGNILTHRGSYNPDWSLLFAAPPLSSDAFILKNHAYKTELLNSESEPFSPTDVYLDVNKSWKQNEFITAFQIATKQPNCRVWVFDDGLKQLTETDLETTFERLSKQSFSLFPVYRIVNSATALLITKGTTMSPILNDLRDSQFADNLGQLAKQQVPIRTFCYLSDNDEYELSPYLKTLAELRVLNVTNGYTSDLTEQFKTHQFPHQPDESDLIALPEAGIAIRETPSQPAQASLAPDHLARLFTYNHLLHQIGRQYFVKNYQTDALIQEAQQAHVVSPLSSLVVLETTADYDRFGIKKDSSGLDNATLKQEGAVPEPHEWALLIMLASLIGWVVWRKKYAIH</sequence>
<protein>
    <submittedName>
        <fullName evidence="3">XrtN system VIT domain-containing protein</fullName>
    </submittedName>
</protein>
<feature type="transmembrane region" description="Helical" evidence="1">
    <location>
        <begin position="197"/>
        <end position="217"/>
    </location>
</feature>
<dbReference type="AlphaFoldDB" id="A0A7K1S4M4"/>
<keyword evidence="1" id="KW-0472">Membrane</keyword>
<keyword evidence="1" id="KW-0812">Transmembrane</keyword>
<dbReference type="NCBIfam" id="TIGR04477">
    <property type="entry name" value="sorted_by_XrtN"/>
    <property type="match status" value="1"/>
</dbReference>
<evidence type="ECO:0000313" key="4">
    <source>
        <dbReference type="Proteomes" id="UP000436006"/>
    </source>
</evidence>
<dbReference type="Proteomes" id="UP000436006">
    <property type="component" value="Unassembled WGS sequence"/>
</dbReference>
<proteinExistence type="predicted"/>
<feature type="transmembrane region" description="Helical" evidence="1">
    <location>
        <begin position="45"/>
        <end position="65"/>
    </location>
</feature>
<dbReference type="EMBL" id="WPIN01000001">
    <property type="protein sequence ID" value="MVM28781.1"/>
    <property type="molecule type" value="Genomic_DNA"/>
</dbReference>
<dbReference type="Pfam" id="PF08487">
    <property type="entry name" value="VIT"/>
    <property type="match status" value="1"/>
</dbReference>
<dbReference type="InterPro" id="IPR013694">
    <property type="entry name" value="VIT"/>
</dbReference>
<comment type="caution">
    <text evidence="3">The sequence shown here is derived from an EMBL/GenBank/DDBJ whole genome shotgun (WGS) entry which is preliminary data.</text>
</comment>
<evidence type="ECO:0000259" key="2">
    <source>
        <dbReference type="PROSITE" id="PS51468"/>
    </source>
</evidence>
<feature type="transmembrane region" description="Helical" evidence="1">
    <location>
        <begin position="229"/>
        <end position="253"/>
    </location>
</feature>